<reference evidence="2 5" key="2">
    <citation type="journal article" date="2018" name="FEMS Microbiol. Ecol.">
        <title>Co-invading symbiotic mutualists of Medicago polymorpha retain high ancestral diversity and contain diverse accessory genomes.</title>
        <authorList>
            <person name="Porter S.S."/>
            <person name="Faber-Hammond J.J."/>
            <person name="Friesen M.L."/>
        </authorList>
    </citation>
    <scope>NUCLEOTIDE SEQUENCE [LARGE SCALE GENOMIC DNA]</scope>
    <source>
        <strain evidence="2 5">Str16</strain>
    </source>
</reference>
<dbReference type="InterPro" id="IPR054416">
    <property type="entry name" value="GST_UstS-like_C"/>
</dbReference>
<organism evidence="3 4">
    <name type="scientific">Sinorhizobium medicae</name>
    <dbReference type="NCBI Taxonomy" id="110321"/>
    <lineage>
        <taxon>Bacteria</taxon>
        <taxon>Pseudomonadati</taxon>
        <taxon>Pseudomonadota</taxon>
        <taxon>Alphaproteobacteria</taxon>
        <taxon>Hyphomicrobiales</taxon>
        <taxon>Rhizobiaceae</taxon>
        <taxon>Sinorhizobium/Ensifer group</taxon>
        <taxon>Sinorhizobium</taxon>
    </lineage>
</organism>
<protein>
    <submittedName>
        <fullName evidence="2">Beta-aryl ether-cleaving protein</fullName>
    </submittedName>
    <submittedName>
        <fullName evidence="3">Glutathione S-transferase domain</fullName>
    </submittedName>
</protein>
<dbReference type="InterPro" id="IPR004045">
    <property type="entry name" value="Glutathione_S-Trfase_N"/>
</dbReference>
<dbReference type="Proteomes" id="UP000507954">
    <property type="component" value="Unassembled WGS sequence"/>
</dbReference>
<dbReference type="OMA" id="PWRFTEK"/>
<name>A0A508X7K4_9HYPH</name>
<reference evidence="2" key="1">
    <citation type="submission" date="2017-04" db="EMBL/GenBank/DDBJ databases">
        <authorList>
            <person name="Porter S."/>
            <person name="Friesen M.L."/>
            <person name="Faber-Hammond J."/>
        </authorList>
    </citation>
    <scope>NUCLEOTIDE SEQUENCE</scope>
    <source>
        <strain evidence="2">Str16</strain>
    </source>
</reference>
<evidence type="ECO:0000313" key="4">
    <source>
        <dbReference type="Proteomes" id="UP000507954"/>
    </source>
</evidence>
<dbReference type="GeneID" id="61610049"/>
<sequence length="229" mass="25296">MTRKLYALCGTDKSRPFSPHVWKAKLSLAHKGLTFDVAPVGFTAIPSLEEGATKIVPLLRDGEKLVNDSFDIALYLEETYPDRPSLFAGEGGKAMARFVESWSQTALHTAIGRIAIMDIHDSLDPVDQAYFRASREQRFGKSLETVAGAGREDLEIFSAKLEPLRHMLKSQPFLGGNSPLFADYIVFGALQWARIVSPQRLLSEGDVVTDWFERCLELHGGLGRSVTAA</sequence>
<dbReference type="Pfam" id="PF13417">
    <property type="entry name" value="GST_N_3"/>
    <property type="match status" value="1"/>
</dbReference>
<dbReference type="GO" id="GO:0016740">
    <property type="term" value="F:transferase activity"/>
    <property type="evidence" value="ECO:0007669"/>
    <property type="project" value="UniProtKB-KW"/>
</dbReference>
<dbReference type="SUPFAM" id="SSF52833">
    <property type="entry name" value="Thioredoxin-like"/>
    <property type="match status" value="1"/>
</dbReference>
<dbReference type="SUPFAM" id="SSF47616">
    <property type="entry name" value="GST C-terminal domain-like"/>
    <property type="match status" value="1"/>
</dbReference>
<gene>
    <name evidence="2" type="ORF">BMJ33_09055</name>
    <name evidence="3" type="ORF">EMEDMD4_90235</name>
</gene>
<dbReference type="RefSeq" id="WP_011974972.1">
    <property type="nucleotide sequence ID" value="NZ_ATYC01000022.1"/>
</dbReference>
<dbReference type="AlphaFoldDB" id="A0A508X7K4"/>
<dbReference type="EMBL" id="NBUC01000059">
    <property type="protein sequence ID" value="PLU05765.1"/>
    <property type="molecule type" value="Genomic_DNA"/>
</dbReference>
<dbReference type="Proteomes" id="UP001190825">
    <property type="component" value="Unassembled WGS sequence"/>
</dbReference>
<dbReference type="Gene3D" id="1.20.1050.10">
    <property type="match status" value="1"/>
</dbReference>
<evidence type="ECO:0000259" key="1">
    <source>
        <dbReference type="PROSITE" id="PS50404"/>
    </source>
</evidence>
<evidence type="ECO:0000313" key="2">
    <source>
        <dbReference type="EMBL" id="PLU05765.1"/>
    </source>
</evidence>
<dbReference type="EMBL" id="CABFNB010000161">
    <property type="protein sequence ID" value="VTZ65743.1"/>
    <property type="molecule type" value="Genomic_DNA"/>
</dbReference>
<evidence type="ECO:0000313" key="3">
    <source>
        <dbReference type="EMBL" id="VTZ65743.1"/>
    </source>
</evidence>
<keyword evidence="3" id="KW-0808">Transferase</keyword>
<dbReference type="InterPro" id="IPR036282">
    <property type="entry name" value="Glutathione-S-Trfase_C_sf"/>
</dbReference>
<dbReference type="Gene3D" id="3.40.30.10">
    <property type="entry name" value="Glutaredoxin"/>
    <property type="match status" value="1"/>
</dbReference>
<dbReference type="CDD" id="cd03202">
    <property type="entry name" value="GST_C_etherase_LigE"/>
    <property type="match status" value="1"/>
</dbReference>
<reference evidence="3 4" key="3">
    <citation type="submission" date="2019-06" db="EMBL/GenBank/DDBJ databases">
        <authorList>
            <person name="Le Quere A."/>
            <person name="Colella S."/>
        </authorList>
    </citation>
    <scope>NUCLEOTIDE SEQUENCE [LARGE SCALE GENOMIC DNA]</scope>
    <source>
        <strain evidence="3">EmedicaeMD41</strain>
    </source>
</reference>
<dbReference type="InterPro" id="IPR036249">
    <property type="entry name" value="Thioredoxin-like_sf"/>
</dbReference>
<dbReference type="PROSITE" id="PS50404">
    <property type="entry name" value="GST_NTER"/>
    <property type="match status" value="1"/>
</dbReference>
<dbReference type="CDD" id="cd03038">
    <property type="entry name" value="GST_N_etherase_LigE"/>
    <property type="match status" value="1"/>
</dbReference>
<feature type="domain" description="GST N-terminal" evidence="1">
    <location>
        <begin position="8"/>
        <end position="84"/>
    </location>
</feature>
<keyword evidence="5" id="KW-1185">Reference proteome</keyword>
<evidence type="ECO:0000313" key="5">
    <source>
        <dbReference type="Proteomes" id="UP001190825"/>
    </source>
</evidence>
<dbReference type="Pfam" id="PF22041">
    <property type="entry name" value="GST_C_7"/>
    <property type="match status" value="1"/>
</dbReference>
<proteinExistence type="predicted"/>
<accession>A0A508X7K4</accession>